<keyword evidence="4" id="KW-0186">Copper</keyword>
<evidence type="ECO:0000256" key="2">
    <source>
        <dbReference type="ARBA" id="ARBA00022723"/>
    </source>
</evidence>
<dbReference type="Pfam" id="PF00394">
    <property type="entry name" value="Cu-oxidase"/>
    <property type="match status" value="1"/>
</dbReference>
<dbReference type="InterPro" id="IPR001117">
    <property type="entry name" value="Cu-oxidase_2nd"/>
</dbReference>
<dbReference type="Pfam" id="PF07732">
    <property type="entry name" value="Cu-oxidase_3"/>
    <property type="match status" value="1"/>
</dbReference>
<evidence type="ECO:0000259" key="7">
    <source>
        <dbReference type="Pfam" id="PF07731"/>
    </source>
</evidence>
<dbReference type="PANTHER" id="PTHR11709">
    <property type="entry name" value="MULTI-COPPER OXIDASE"/>
    <property type="match status" value="1"/>
</dbReference>
<dbReference type="InterPro" id="IPR034282">
    <property type="entry name" value="CuRO_2_CopA"/>
</dbReference>
<dbReference type="InterPro" id="IPR002355">
    <property type="entry name" value="Cu_oxidase_Cu_BS"/>
</dbReference>
<dbReference type="PANTHER" id="PTHR11709:SF394">
    <property type="entry name" value="FI03373P-RELATED"/>
    <property type="match status" value="1"/>
</dbReference>
<name>A0ABN6TCJ0_9BURK</name>
<evidence type="ECO:0000256" key="3">
    <source>
        <dbReference type="ARBA" id="ARBA00023002"/>
    </source>
</evidence>
<feature type="domain" description="Plastocyanin-like" evidence="6">
    <location>
        <begin position="214"/>
        <end position="386"/>
    </location>
</feature>
<accession>A0ABN6TCJ0</accession>
<dbReference type="InterPro" id="IPR034279">
    <property type="entry name" value="CuRO_3_CopA"/>
</dbReference>
<dbReference type="InterPro" id="IPR011706">
    <property type="entry name" value="Cu-oxidase_C"/>
</dbReference>
<dbReference type="Gene3D" id="2.60.40.420">
    <property type="entry name" value="Cupredoxins - blue copper proteins"/>
    <property type="match status" value="3"/>
</dbReference>
<dbReference type="InterPro" id="IPR045087">
    <property type="entry name" value="Cu-oxidase_fam"/>
</dbReference>
<gene>
    <name evidence="9" type="primary">copA</name>
    <name evidence="9" type="ORF">MasN3_26170</name>
</gene>
<dbReference type="CDD" id="cd13874">
    <property type="entry name" value="CuRO_2_CopA"/>
    <property type="match status" value="1"/>
</dbReference>
<organism evidence="9 10">
    <name type="scientific">Massilia varians</name>
    <dbReference type="NCBI Taxonomy" id="457921"/>
    <lineage>
        <taxon>Bacteria</taxon>
        <taxon>Pseudomonadati</taxon>
        <taxon>Pseudomonadota</taxon>
        <taxon>Betaproteobacteria</taxon>
        <taxon>Burkholderiales</taxon>
        <taxon>Oxalobacteraceae</taxon>
        <taxon>Telluria group</taxon>
        <taxon>Massilia</taxon>
    </lineage>
</organism>
<comment type="subcellular location">
    <subcellularLocation>
        <location evidence="1">Periplasm</location>
    </subcellularLocation>
</comment>
<dbReference type="InterPro" id="IPR006376">
    <property type="entry name" value="Cu-R_CopA"/>
</dbReference>
<keyword evidence="10" id="KW-1185">Reference proteome</keyword>
<evidence type="ECO:0000313" key="9">
    <source>
        <dbReference type="EMBL" id="BDT59123.1"/>
    </source>
</evidence>
<proteinExistence type="predicted"/>
<evidence type="ECO:0000313" key="10">
    <source>
        <dbReference type="Proteomes" id="UP001163336"/>
    </source>
</evidence>
<feature type="region of interest" description="Disordered" evidence="5">
    <location>
        <begin position="432"/>
        <end position="502"/>
    </location>
</feature>
<dbReference type="InterPro" id="IPR033138">
    <property type="entry name" value="Cu_oxidase_CS"/>
</dbReference>
<evidence type="ECO:0000256" key="5">
    <source>
        <dbReference type="SAM" id="MobiDB-lite"/>
    </source>
</evidence>
<dbReference type="PROSITE" id="PS00080">
    <property type="entry name" value="MULTICOPPER_OXIDASE2"/>
    <property type="match status" value="1"/>
</dbReference>
<dbReference type="Pfam" id="PF07731">
    <property type="entry name" value="Cu-oxidase_2"/>
    <property type="match status" value="1"/>
</dbReference>
<dbReference type="InterPro" id="IPR008972">
    <property type="entry name" value="Cupredoxin"/>
</dbReference>
<dbReference type="EMBL" id="AP026966">
    <property type="protein sequence ID" value="BDT59123.1"/>
    <property type="molecule type" value="Genomic_DNA"/>
</dbReference>
<evidence type="ECO:0000259" key="8">
    <source>
        <dbReference type="Pfam" id="PF07732"/>
    </source>
</evidence>
<feature type="compositionally biased region" description="Low complexity" evidence="5">
    <location>
        <begin position="472"/>
        <end position="488"/>
    </location>
</feature>
<dbReference type="CDD" id="cd13896">
    <property type="entry name" value="CuRO_3_CopA"/>
    <property type="match status" value="1"/>
</dbReference>
<dbReference type="SUPFAM" id="SSF49503">
    <property type="entry name" value="Cupredoxins"/>
    <property type="match status" value="3"/>
</dbReference>
<sequence>MAIRRGAGVSASLVTGMGTFGAESRRFLRQKSHFESENHMKRSEVTDVCTSSWRRRFLQGLGAAIGLAGFSPSALFAAQDRRNLRGTSFDLEIGPVPVNFTGADRIATAVNGQVPAPTLYWNEGDTITIRVTNRLPTVSSIHWHGILLPADMDGVPGLSFAGIQPGQTFTYRFEVKQSGTYWYHSHSAFQEQLGLYGPIVVLPKAGERVQADRDYVVMLSDWTDEKPERVLANLKKMSDFFNNKQPTFGEFVSDVRSMGFAAAVEKRKMWNQMRMMPTDFSDVTASRNISGALRYLINGATAEMNWTGLFRPGERVRLRFINGAATTIFDVRIPGLKMTVVSADGQDVEPVTVDEFRISVAETYDVIVQPREDQAYTIFAQSIGRSGFVRATLAPRPGMLAPVPNMDEAQWLSMTDMMGAMAMSGMHGSATGGHAMGGHAQQAGASPPAATAGAAHQGHDMPMATQTDPHAAHAQMPTAAAPTAGHPPKVTHARTEYGPGVDMHVDMPRTNLDDPGVNLRDNGRRVLTYADLRTIGGPVDPREPSREIELHLTGNMERFMWSFDGQKFSESLPIRFRFGERLRIVLVNDTMMNHPIHLHGMWSELESPDGKFQVRKHTINVQPAQRITYRVTADAPGHWAYHCHLLYHMEAGMFREVVVS</sequence>
<keyword evidence="2" id="KW-0479">Metal-binding</keyword>
<feature type="domain" description="Plastocyanin-like" evidence="8">
    <location>
        <begin position="97"/>
        <end position="204"/>
    </location>
</feature>
<reference evidence="9" key="1">
    <citation type="submission" date="2022-11" db="EMBL/GenBank/DDBJ databases">
        <title>Isolation and characterization of PLA-degrading bacterium Massilia sp. from Antarctic soil.</title>
        <authorList>
            <person name="Sato K."/>
            <person name="Gomez-Fuentes C."/>
            <person name="Ahmad S.A."/>
            <person name="Zulkharnain A."/>
        </authorList>
    </citation>
    <scope>NUCLEOTIDE SEQUENCE</scope>
    <source>
        <strain evidence="9">N-3</strain>
    </source>
</reference>
<keyword evidence="3" id="KW-0560">Oxidoreductase</keyword>
<dbReference type="PROSITE" id="PS00079">
    <property type="entry name" value="MULTICOPPER_OXIDASE1"/>
    <property type="match status" value="1"/>
</dbReference>
<evidence type="ECO:0000256" key="4">
    <source>
        <dbReference type="ARBA" id="ARBA00023008"/>
    </source>
</evidence>
<evidence type="ECO:0000259" key="6">
    <source>
        <dbReference type="Pfam" id="PF00394"/>
    </source>
</evidence>
<dbReference type="NCBIfam" id="TIGR01480">
    <property type="entry name" value="copper_res_A"/>
    <property type="match status" value="1"/>
</dbReference>
<evidence type="ECO:0000256" key="1">
    <source>
        <dbReference type="ARBA" id="ARBA00004418"/>
    </source>
</evidence>
<dbReference type="InterPro" id="IPR011707">
    <property type="entry name" value="Cu-oxidase-like_N"/>
</dbReference>
<dbReference type="Proteomes" id="UP001163336">
    <property type="component" value="Chromosome"/>
</dbReference>
<feature type="compositionally biased region" description="Low complexity" evidence="5">
    <location>
        <begin position="437"/>
        <end position="456"/>
    </location>
</feature>
<protein>
    <submittedName>
        <fullName evidence="9">Copper oxidase</fullName>
    </submittedName>
</protein>
<feature type="domain" description="Plastocyanin-like" evidence="7">
    <location>
        <begin position="543"/>
        <end position="659"/>
    </location>
</feature>